<dbReference type="GO" id="GO:0045892">
    <property type="term" value="P:negative regulation of DNA-templated transcription"/>
    <property type="evidence" value="ECO:0007669"/>
    <property type="project" value="TreeGrafter"/>
</dbReference>
<dbReference type="Proteomes" id="UP000290365">
    <property type="component" value="Chromosome"/>
</dbReference>
<evidence type="ECO:0000313" key="5">
    <source>
        <dbReference type="EMBL" id="QBD77143.1"/>
    </source>
</evidence>
<dbReference type="InterPro" id="IPR000524">
    <property type="entry name" value="Tscrpt_reg_HTH_GntR"/>
</dbReference>
<dbReference type="GO" id="GO:0003677">
    <property type="term" value="F:DNA binding"/>
    <property type="evidence" value="ECO:0007669"/>
    <property type="project" value="UniProtKB-KW"/>
</dbReference>
<dbReference type="PANTHER" id="PTHR44846:SF1">
    <property type="entry name" value="MANNOSYL-D-GLYCERATE TRANSPORT_METABOLISM SYSTEM REPRESSOR MNGR-RELATED"/>
    <property type="match status" value="1"/>
</dbReference>
<dbReference type="InterPro" id="IPR036390">
    <property type="entry name" value="WH_DNA-bd_sf"/>
</dbReference>
<keyword evidence="3" id="KW-0804">Transcription</keyword>
<dbReference type="Gene3D" id="1.10.10.10">
    <property type="entry name" value="Winged helix-like DNA-binding domain superfamily/Winged helix DNA-binding domain"/>
    <property type="match status" value="1"/>
</dbReference>
<dbReference type="OrthoDB" id="146373at2"/>
<dbReference type="InterPro" id="IPR050679">
    <property type="entry name" value="Bact_HTH_transcr_reg"/>
</dbReference>
<evidence type="ECO:0000256" key="2">
    <source>
        <dbReference type="ARBA" id="ARBA00023125"/>
    </source>
</evidence>
<evidence type="ECO:0000256" key="1">
    <source>
        <dbReference type="ARBA" id="ARBA00023015"/>
    </source>
</evidence>
<evidence type="ECO:0000259" key="4">
    <source>
        <dbReference type="PROSITE" id="PS50949"/>
    </source>
</evidence>
<dbReference type="PRINTS" id="PR00035">
    <property type="entry name" value="HTHGNTR"/>
</dbReference>
<keyword evidence="1" id="KW-0805">Transcription regulation</keyword>
<dbReference type="SMART" id="SM00345">
    <property type="entry name" value="HTH_GNTR"/>
    <property type="match status" value="1"/>
</dbReference>
<sequence length="250" mass="28392">MESEIKFGEQGIDPGNGVPLYLQLKEIMREQIRSGAWQPGDRIPSEVEVRQHFDVSRATVRQAVTSLEQEGLLTRQQGRGTFVCKPKVEWRLRNFYSFTEDLTARGLHPESRLLVFEVVLRKSIACEVFGLGEKEPLIKLVRLRLAGGDPLMLETTYLPECFVPGLTEEDIRSQALYALLEAKYGMRLGRAMESFEPILVDEFASKMLEVPRGSPALYLERVGSLADGRRVELSQSVVRGDRCRYLVELM</sequence>
<dbReference type="Pfam" id="PF00392">
    <property type="entry name" value="GntR"/>
    <property type="match status" value="1"/>
</dbReference>
<dbReference type="InterPro" id="IPR028978">
    <property type="entry name" value="Chorismate_lyase_/UTRA_dom_sf"/>
</dbReference>
<dbReference type="EMBL" id="CP035758">
    <property type="protein sequence ID" value="QBD77143.1"/>
    <property type="molecule type" value="Genomic_DNA"/>
</dbReference>
<feature type="domain" description="HTH gntR-type" evidence="4">
    <location>
        <begin position="18"/>
        <end position="86"/>
    </location>
</feature>
<dbReference type="InterPro" id="IPR036388">
    <property type="entry name" value="WH-like_DNA-bd_sf"/>
</dbReference>
<dbReference type="PANTHER" id="PTHR44846">
    <property type="entry name" value="MANNOSYL-D-GLYCERATE TRANSPORT/METABOLISM SYSTEM REPRESSOR MNGR-RELATED"/>
    <property type="match status" value="1"/>
</dbReference>
<dbReference type="SMART" id="SM00866">
    <property type="entry name" value="UTRA"/>
    <property type="match status" value="1"/>
</dbReference>
<reference evidence="5 6" key="1">
    <citation type="submission" date="2019-01" db="EMBL/GenBank/DDBJ databases">
        <title>Ktedonosporobacter rubrisoli SCAWS-G2.</title>
        <authorList>
            <person name="Huang Y."/>
            <person name="Yan B."/>
        </authorList>
    </citation>
    <scope>NUCLEOTIDE SEQUENCE [LARGE SCALE GENOMIC DNA]</scope>
    <source>
        <strain evidence="5 6">SCAWS-G2</strain>
    </source>
</reference>
<dbReference type="PROSITE" id="PS50949">
    <property type="entry name" value="HTH_GNTR"/>
    <property type="match status" value="1"/>
</dbReference>
<dbReference type="CDD" id="cd07377">
    <property type="entry name" value="WHTH_GntR"/>
    <property type="match status" value="1"/>
</dbReference>
<keyword evidence="2" id="KW-0238">DNA-binding</keyword>
<dbReference type="AlphaFoldDB" id="A0A4P6JPJ9"/>
<proteinExistence type="predicted"/>
<dbReference type="Gene3D" id="3.40.1410.10">
    <property type="entry name" value="Chorismate lyase-like"/>
    <property type="match status" value="1"/>
</dbReference>
<dbReference type="InterPro" id="IPR011663">
    <property type="entry name" value="UTRA"/>
</dbReference>
<gene>
    <name evidence="5" type="ORF">EPA93_14485</name>
</gene>
<accession>A0A4P6JPJ9</accession>
<name>A0A4P6JPJ9_KTERU</name>
<protein>
    <submittedName>
        <fullName evidence="5">GntR family transcriptional regulator</fullName>
    </submittedName>
</protein>
<evidence type="ECO:0000313" key="6">
    <source>
        <dbReference type="Proteomes" id="UP000290365"/>
    </source>
</evidence>
<evidence type="ECO:0000256" key="3">
    <source>
        <dbReference type="ARBA" id="ARBA00023163"/>
    </source>
</evidence>
<dbReference type="FunFam" id="1.10.10.10:FF:000079">
    <property type="entry name" value="GntR family transcriptional regulator"/>
    <property type="match status" value="1"/>
</dbReference>
<dbReference type="RefSeq" id="WP_129888206.1">
    <property type="nucleotide sequence ID" value="NZ_CP035758.1"/>
</dbReference>
<dbReference type="KEGG" id="kbs:EPA93_14485"/>
<keyword evidence="6" id="KW-1185">Reference proteome</keyword>
<dbReference type="SUPFAM" id="SSF46785">
    <property type="entry name" value="Winged helix' DNA-binding domain"/>
    <property type="match status" value="1"/>
</dbReference>
<organism evidence="5 6">
    <name type="scientific">Ktedonosporobacter rubrisoli</name>
    <dbReference type="NCBI Taxonomy" id="2509675"/>
    <lineage>
        <taxon>Bacteria</taxon>
        <taxon>Bacillati</taxon>
        <taxon>Chloroflexota</taxon>
        <taxon>Ktedonobacteria</taxon>
        <taxon>Ktedonobacterales</taxon>
        <taxon>Ktedonosporobacteraceae</taxon>
        <taxon>Ktedonosporobacter</taxon>
    </lineage>
</organism>
<dbReference type="SUPFAM" id="SSF64288">
    <property type="entry name" value="Chorismate lyase-like"/>
    <property type="match status" value="1"/>
</dbReference>
<dbReference type="GO" id="GO:0003700">
    <property type="term" value="F:DNA-binding transcription factor activity"/>
    <property type="evidence" value="ECO:0007669"/>
    <property type="project" value="InterPro"/>
</dbReference>
<dbReference type="Pfam" id="PF07702">
    <property type="entry name" value="UTRA"/>
    <property type="match status" value="1"/>
</dbReference>